<evidence type="ECO:0000313" key="10">
    <source>
        <dbReference type="EMBL" id="GEK14457.1"/>
    </source>
</evidence>
<dbReference type="PANTHER" id="PTHR43066">
    <property type="entry name" value="RHOMBOID-RELATED PROTEIN"/>
    <property type="match status" value="1"/>
</dbReference>
<evidence type="ECO:0000259" key="8">
    <source>
        <dbReference type="Pfam" id="PF01694"/>
    </source>
</evidence>
<keyword evidence="2" id="KW-1003">Cell membrane</keyword>
<dbReference type="GO" id="GO:0006508">
    <property type="term" value="P:proteolysis"/>
    <property type="evidence" value="ECO:0007669"/>
    <property type="project" value="UniProtKB-KW"/>
</dbReference>
<dbReference type="Pfam" id="PF01694">
    <property type="entry name" value="Rhomboid"/>
    <property type="match status" value="1"/>
</dbReference>
<gene>
    <name evidence="10" type="primary">glpG</name>
    <name evidence="10" type="ORF">AFI02nite_24930</name>
</gene>
<evidence type="ECO:0000256" key="2">
    <source>
        <dbReference type="ARBA" id="ARBA00022475"/>
    </source>
</evidence>
<dbReference type="InterPro" id="IPR023662">
    <property type="entry name" value="Rhomboid_protease_GlpG"/>
</dbReference>
<organism evidence="10 11">
    <name type="scientific">Aliivibrio fischeri</name>
    <name type="common">Vibrio fischeri</name>
    <dbReference type="NCBI Taxonomy" id="668"/>
    <lineage>
        <taxon>Bacteria</taxon>
        <taxon>Pseudomonadati</taxon>
        <taxon>Pseudomonadota</taxon>
        <taxon>Gammaproteobacteria</taxon>
        <taxon>Vibrionales</taxon>
        <taxon>Vibrionaceae</taxon>
        <taxon>Aliivibrio</taxon>
    </lineage>
</organism>
<keyword evidence="10" id="KW-0378">Hydrolase</keyword>
<evidence type="ECO:0000256" key="5">
    <source>
        <dbReference type="ARBA" id="ARBA00022989"/>
    </source>
</evidence>
<feature type="transmembrane region" description="Helical" evidence="7">
    <location>
        <begin position="202"/>
        <end position="222"/>
    </location>
</feature>
<accession>A0A510UIR4</accession>
<keyword evidence="10" id="KW-0645">Protease</keyword>
<evidence type="ECO:0000256" key="7">
    <source>
        <dbReference type="SAM" id="Phobius"/>
    </source>
</evidence>
<dbReference type="EMBL" id="BJTZ01000015">
    <property type="protein sequence ID" value="GEK14457.1"/>
    <property type="molecule type" value="Genomic_DNA"/>
</dbReference>
<dbReference type="InterPro" id="IPR022764">
    <property type="entry name" value="Peptidase_S54_rhomboid_dom"/>
</dbReference>
<dbReference type="SUPFAM" id="SSF144091">
    <property type="entry name" value="Rhomboid-like"/>
    <property type="match status" value="1"/>
</dbReference>
<dbReference type="GO" id="GO:0004252">
    <property type="term" value="F:serine-type endopeptidase activity"/>
    <property type="evidence" value="ECO:0007669"/>
    <property type="project" value="InterPro"/>
</dbReference>
<evidence type="ECO:0000256" key="4">
    <source>
        <dbReference type="ARBA" id="ARBA00022692"/>
    </source>
</evidence>
<dbReference type="GO" id="GO:0016020">
    <property type="term" value="C:membrane"/>
    <property type="evidence" value="ECO:0007669"/>
    <property type="project" value="UniProtKB-SubCell"/>
</dbReference>
<dbReference type="NCBIfam" id="TIGR04239">
    <property type="entry name" value="rhombo_GlpG"/>
    <property type="match status" value="1"/>
</dbReference>
<dbReference type="Pfam" id="PF12122">
    <property type="entry name" value="Rhomboid_N"/>
    <property type="match status" value="1"/>
</dbReference>
<dbReference type="RefSeq" id="WP_146864758.1">
    <property type="nucleotide sequence ID" value="NZ_BJTZ01000015.1"/>
</dbReference>
<keyword evidence="5 7" id="KW-1133">Transmembrane helix</keyword>
<proteinExistence type="predicted"/>
<feature type="transmembrane region" description="Helical" evidence="7">
    <location>
        <begin position="229"/>
        <end position="246"/>
    </location>
</feature>
<dbReference type="Gene3D" id="3.30.70.2350">
    <property type="match status" value="1"/>
</dbReference>
<feature type="transmembrane region" description="Helical" evidence="7">
    <location>
        <begin position="178"/>
        <end position="196"/>
    </location>
</feature>
<evidence type="ECO:0000256" key="3">
    <source>
        <dbReference type="ARBA" id="ARBA00022519"/>
    </source>
</evidence>
<dbReference type="InterPro" id="IPR035952">
    <property type="entry name" value="Rhomboid-like_sf"/>
</dbReference>
<feature type="domain" description="Peptidase S54 rhomboid" evidence="8">
    <location>
        <begin position="138"/>
        <end position="272"/>
    </location>
</feature>
<sequence length="280" mass="31412">MQRLIALSNPRAGQAFIDYMASRHIDIRMMPEGDGQFALWVVSDDAYLLEVESELQAFLRNPNDVKYQSASWDMADTRTAKFAYGSPNLIKMIKAKAGIFTLSIMLVCIVIFALQQLGWNNSIFQALHFPAYQGQSVEVWRWFSHALLHFSATHIIFNLLWWWQLGGDIELRLGRTKLVQLFLFSALFSGLGQFWVEGANFGGLSGVVYALLGYSWFIGWLAPEKGISVSKPIVGFMLVWLILGYVQPFMAIANTAHLAGLITGCVIAGIDSRFKRSSLS</sequence>
<dbReference type="Proteomes" id="UP000321787">
    <property type="component" value="Unassembled WGS sequence"/>
</dbReference>
<reference evidence="10 11" key="1">
    <citation type="submission" date="2019-07" db="EMBL/GenBank/DDBJ databases">
        <title>Whole genome shotgun sequence of Aliivibrio fischeri NBRC 101058.</title>
        <authorList>
            <person name="Hosoyama A."/>
            <person name="Uohara A."/>
            <person name="Ohji S."/>
            <person name="Ichikawa N."/>
        </authorList>
    </citation>
    <scope>NUCLEOTIDE SEQUENCE [LARGE SCALE GENOMIC DNA]</scope>
    <source>
        <strain evidence="10 11">NBRC 101058</strain>
    </source>
</reference>
<feature type="transmembrane region" description="Helical" evidence="7">
    <location>
        <begin position="252"/>
        <end position="270"/>
    </location>
</feature>
<feature type="domain" description="Peptidase S54 GlpG peptidase N-terminal" evidence="9">
    <location>
        <begin position="1"/>
        <end position="87"/>
    </location>
</feature>
<name>A0A510UIR4_ALIFS</name>
<evidence type="ECO:0000256" key="6">
    <source>
        <dbReference type="ARBA" id="ARBA00023136"/>
    </source>
</evidence>
<dbReference type="AlphaFoldDB" id="A0A510UIR4"/>
<comment type="caution">
    <text evidence="10">The sequence shown here is derived from an EMBL/GenBank/DDBJ whole genome shotgun (WGS) entry which is preliminary data.</text>
</comment>
<evidence type="ECO:0000256" key="1">
    <source>
        <dbReference type="ARBA" id="ARBA00004141"/>
    </source>
</evidence>
<keyword evidence="3" id="KW-0997">Cell inner membrane</keyword>
<feature type="transmembrane region" description="Helical" evidence="7">
    <location>
        <begin position="139"/>
        <end position="166"/>
    </location>
</feature>
<dbReference type="Gene3D" id="1.20.1540.10">
    <property type="entry name" value="Rhomboid-like"/>
    <property type="match status" value="1"/>
</dbReference>
<evidence type="ECO:0000313" key="11">
    <source>
        <dbReference type="Proteomes" id="UP000321787"/>
    </source>
</evidence>
<protein>
    <submittedName>
        <fullName evidence="10">Rhomboid family intramembrane serine protease GlpG</fullName>
    </submittedName>
</protein>
<keyword evidence="6 7" id="KW-0472">Membrane</keyword>
<dbReference type="PANTHER" id="PTHR43066:SF26">
    <property type="entry name" value="RHOMBOID PROTEASE GLPG"/>
    <property type="match status" value="1"/>
</dbReference>
<dbReference type="InterPro" id="IPR038236">
    <property type="entry name" value="GlpG_N_sf"/>
</dbReference>
<comment type="subcellular location">
    <subcellularLocation>
        <location evidence="1">Membrane</location>
        <topology evidence="1">Multi-pass membrane protein</topology>
    </subcellularLocation>
</comment>
<feature type="transmembrane region" description="Helical" evidence="7">
    <location>
        <begin position="97"/>
        <end position="119"/>
    </location>
</feature>
<dbReference type="InterPro" id="IPR022732">
    <property type="entry name" value="Peptidase_S54_GlpG_N"/>
</dbReference>
<keyword evidence="4 7" id="KW-0812">Transmembrane</keyword>
<evidence type="ECO:0000259" key="9">
    <source>
        <dbReference type="Pfam" id="PF12122"/>
    </source>
</evidence>